<dbReference type="AlphaFoldDB" id="A0AA36ATI8"/>
<proteinExistence type="predicted"/>
<name>A0AA36ATI8_OCTVU</name>
<dbReference type="EMBL" id="OX597817">
    <property type="protein sequence ID" value="CAI9721439.1"/>
    <property type="molecule type" value="Genomic_DNA"/>
</dbReference>
<gene>
    <name evidence="1" type="ORF">OCTVUL_1B027629</name>
</gene>
<accession>A0AA36ATI8</accession>
<evidence type="ECO:0000313" key="2">
    <source>
        <dbReference type="Proteomes" id="UP001162480"/>
    </source>
</evidence>
<reference evidence="1" key="1">
    <citation type="submission" date="2023-08" db="EMBL/GenBank/DDBJ databases">
        <authorList>
            <person name="Alioto T."/>
            <person name="Alioto T."/>
            <person name="Gomez Garrido J."/>
        </authorList>
    </citation>
    <scope>NUCLEOTIDE SEQUENCE</scope>
</reference>
<organism evidence="1 2">
    <name type="scientific">Octopus vulgaris</name>
    <name type="common">Common octopus</name>
    <dbReference type="NCBI Taxonomy" id="6645"/>
    <lineage>
        <taxon>Eukaryota</taxon>
        <taxon>Metazoa</taxon>
        <taxon>Spiralia</taxon>
        <taxon>Lophotrochozoa</taxon>
        <taxon>Mollusca</taxon>
        <taxon>Cephalopoda</taxon>
        <taxon>Coleoidea</taxon>
        <taxon>Octopodiformes</taxon>
        <taxon>Octopoda</taxon>
        <taxon>Incirrata</taxon>
        <taxon>Octopodidae</taxon>
        <taxon>Octopus</taxon>
    </lineage>
</organism>
<sequence>MFKSKQQDLIINLFGKGGKNCNEIAVKHQARQSLNEILILTPLLPFRQILLAQLHKRHFVATKYYIVIAVSYIDVQDTTQHKTSARKLNMICGGRYNHV</sequence>
<keyword evidence="2" id="KW-1185">Reference proteome</keyword>
<dbReference type="Proteomes" id="UP001162480">
    <property type="component" value="Chromosome 4"/>
</dbReference>
<protein>
    <submittedName>
        <fullName evidence="1">Uncharacterized protein</fullName>
    </submittedName>
</protein>
<evidence type="ECO:0000313" key="1">
    <source>
        <dbReference type="EMBL" id="CAI9721439.1"/>
    </source>
</evidence>